<dbReference type="CTD" id="47762"/>
<sequence length="478" mass="53091">MAEDGTESSHVTSIAPEDPPGVDITPDKDGGILKTIIKEGTADESPYIGNQVFVHYVGTLESDGSKFDSSRDREEPFDFQLGQGQVIKAWDIGLATMKKGEICQLRCRADYAYGKVGSPPKIPPNATLLFEIELLWWQGEDLTDPDRKDRGIVRSIVTPGDNGASPNQYAFVKTKIVGEHEGRIFDERTVEFNLAEGGALDIPVGIDTALKKFKKNETSILELAPLYGFGEAGCDKFKIPPDAHLKYTVTLLDFEKAKEDWEMSQEEKIDQAKIIKDKGTEYFKAGNYHLACLQYERVASLMSYDSGLSEEKKKENNALKLAGELNLAAAKLKLRRFAQAKEHASNALEQDPDNLKALYRRGQAFMELGELEEAAADLEKCVRLDPSNAAAKKLLVCVHKKIKEHKIKEKQIYAGMFDKFVKSDANRAAEARKAGVLKDGVGEWQDKVETGKNDEDLSEVKLISSDDQIKGDEFMNST</sequence>
<reference evidence="11" key="3">
    <citation type="submission" date="2019-06" db="EMBL/GenBank/DDBJ databases">
        <authorList>
            <person name="Poynton C."/>
            <person name="Hasenbein S."/>
            <person name="Benoit J.B."/>
            <person name="Sepulveda M.S."/>
            <person name="Poelchau M.F."/>
            <person name="Murali S.C."/>
            <person name="Chen S."/>
            <person name="Glastad K.M."/>
            <person name="Werren J.H."/>
            <person name="Vineis J.H."/>
            <person name="Bowen J.L."/>
            <person name="Friedrich M."/>
            <person name="Jones J."/>
            <person name="Robertson H.M."/>
            <person name="Feyereisen R."/>
            <person name="Mechler-Hickson A."/>
            <person name="Mathers N."/>
            <person name="Lee C.E."/>
            <person name="Colbourne J.K."/>
            <person name="Biales A."/>
            <person name="Johnston J.S."/>
            <person name="Wellborn G.A."/>
            <person name="Rosendale A.J."/>
            <person name="Cridge A.G."/>
            <person name="Munoz-Torres M.C."/>
            <person name="Bain P.A."/>
            <person name="Manny A.R."/>
            <person name="Major K.M."/>
            <person name="Lambert F.N."/>
            <person name="Vulpe C.D."/>
            <person name="Tuck P."/>
            <person name="Blalock B.J."/>
            <person name="Lin Y.-Y."/>
            <person name="Smith M.E."/>
            <person name="Ochoa-Acuna H."/>
            <person name="Chen M.-J.M."/>
            <person name="Childers C.P."/>
            <person name="Qu J."/>
            <person name="Dugan S."/>
            <person name="Lee S.L."/>
            <person name="Chao H."/>
            <person name="Dinh H."/>
            <person name="Han Y."/>
            <person name="Doddapaneni H."/>
            <person name="Worley K.C."/>
            <person name="Muzny D.M."/>
            <person name="Gibbs R.A."/>
            <person name="Richards S."/>
        </authorList>
    </citation>
    <scope>NUCLEOTIDE SEQUENCE</scope>
    <source>
        <strain evidence="11">HAZT.00-mixed</strain>
        <tissue evidence="11">Whole organism</tissue>
    </source>
</reference>
<dbReference type="SUPFAM" id="SSF48452">
    <property type="entry name" value="TPR-like"/>
    <property type="match status" value="1"/>
</dbReference>
<dbReference type="Proteomes" id="UP000694843">
    <property type="component" value="Unplaced"/>
</dbReference>
<reference evidence="13" key="4">
    <citation type="submission" date="2025-04" db="UniProtKB">
        <authorList>
            <consortium name="RefSeq"/>
        </authorList>
    </citation>
    <scope>IDENTIFICATION</scope>
    <source>
        <tissue evidence="13">Whole organism</tissue>
    </source>
</reference>
<dbReference type="SMART" id="SM00028">
    <property type="entry name" value="TPR"/>
    <property type="match status" value="3"/>
</dbReference>
<accession>A0A6A0GZ38</accession>
<dbReference type="InterPro" id="IPR011990">
    <property type="entry name" value="TPR-like_helical_dom_sf"/>
</dbReference>
<keyword evidence="6 7" id="KW-0413">Isomerase</keyword>
<protein>
    <recommendedName>
        <fullName evidence="2 7">peptidylprolyl isomerase</fullName>
        <ecNumber evidence="2 7">5.2.1.8</ecNumber>
    </recommendedName>
</protein>
<dbReference type="InterPro" id="IPR019734">
    <property type="entry name" value="TPR_rpt"/>
</dbReference>
<dbReference type="SUPFAM" id="SSF54534">
    <property type="entry name" value="FKBP-like"/>
    <property type="match status" value="2"/>
</dbReference>
<dbReference type="Pfam" id="PF00254">
    <property type="entry name" value="FKBP_C"/>
    <property type="match status" value="2"/>
</dbReference>
<dbReference type="Gene3D" id="1.25.40.10">
    <property type="entry name" value="Tetratricopeptide repeat domain"/>
    <property type="match status" value="1"/>
</dbReference>
<dbReference type="GeneID" id="108674895"/>
<keyword evidence="3" id="KW-0677">Repeat</keyword>
<dbReference type="KEGG" id="hazt:108674895"/>
<organism evidence="11">
    <name type="scientific">Hyalella azteca</name>
    <name type="common">Amphipod</name>
    <dbReference type="NCBI Taxonomy" id="294128"/>
    <lineage>
        <taxon>Eukaryota</taxon>
        <taxon>Metazoa</taxon>
        <taxon>Ecdysozoa</taxon>
        <taxon>Arthropoda</taxon>
        <taxon>Crustacea</taxon>
        <taxon>Multicrustacea</taxon>
        <taxon>Malacostraca</taxon>
        <taxon>Eumalacostraca</taxon>
        <taxon>Peracarida</taxon>
        <taxon>Amphipoda</taxon>
        <taxon>Senticaudata</taxon>
        <taxon>Talitrida</taxon>
        <taxon>Talitroidea</taxon>
        <taxon>Hyalellidae</taxon>
        <taxon>Hyalella</taxon>
    </lineage>
</organism>
<dbReference type="AlphaFoldDB" id="A0A6A0GZ38"/>
<evidence type="ECO:0000256" key="4">
    <source>
        <dbReference type="ARBA" id="ARBA00022803"/>
    </source>
</evidence>
<dbReference type="FunFam" id="3.10.50.40:FF:000013">
    <property type="entry name" value="Peptidylprolyl isomerase"/>
    <property type="match status" value="1"/>
</dbReference>
<dbReference type="Proteomes" id="UP000711488">
    <property type="component" value="Unassembled WGS sequence"/>
</dbReference>
<keyword evidence="4 8" id="KW-0802">TPR repeat</keyword>
<dbReference type="Pfam" id="PF13432">
    <property type="entry name" value="TPR_16"/>
    <property type="match status" value="1"/>
</dbReference>
<reference evidence="11" key="1">
    <citation type="submission" date="2014-08" db="EMBL/GenBank/DDBJ databases">
        <authorList>
            <person name="Murali S."/>
            <person name="Richards S."/>
            <person name="Bandaranaike D."/>
            <person name="Bellair M."/>
            <person name="Blankenburg K."/>
            <person name="Chao H."/>
            <person name="Dinh H."/>
            <person name="Doddapaneni H."/>
            <person name="Dugan-Rocha S."/>
            <person name="Elkadiri S."/>
            <person name="Gnanaolivu R."/>
            <person name="Hughes D."/>
            <person name="Lee S."/>
            <person name="Li M."/>
            <person name="Ming W."/>
            <person name="Munidasa M."/>
            <person name="Muniz J."/>
            <person name="Nguyen L."/>
            <person name="Osuji N."/>
            <person name="Pu L.-L."/>
            <person name="Puazo M."/>
            <person name="Skinner E."/>
            <person name="Qu C."/>
            <person name="Quiroz J."/>
            <person name="Raj R."/>
            <person name="Weissenberger G."/>
            <person name="Xin Y."/>
            <person name="Zou X."/>
            <person name="Han Y."/>
            <person name="Worley K."/>
            <person name="Muzny D."/>
            <person name="Gibbs R."/>
        </authorList>
    </citation>
    <scope>NUCLEOTIDE SEQUENCE</scope>
    <source>
        <strain evidence="11">HAZT.00-mixed</strain>
        <tissue evidence="11">Whole organism</tissue>
    </source>
</reference>
<dbReference type="PROSITE" id="PS50005">
    <property type="entry name" value="TPR"/>
    <property type="match status" value="1"/>
</dbReference>
<dbReference type="InterPro" id="IPR050754">
    <property type="entry name" value="FKBP4/5/8-like"/>
</dbReference>
<dbReference type="PANTHER" id="PTHR46512:SF9">
    <property type="entry name" value="PEPTIDYLPROLYL ISOMERASE"/>
    <property type="match status" value="1"/>
</dbReference>
<dbReference type="FunFam" id="1.25.40.10:FF:000008">
    <property type="entry name" value="Peptidylprolyl isomerase"/>
    <property type="match status" value="1"/>
</dbReference>
<feature type="domain" description="PPIase FKBP-type" evidence="10">
    <location>
        <begin position="169"/>
        <end position="255"/>
    </location>
</feature>
<dbReference type="PANTHER" id="PTHR46512">
    <property type="entry name" value="PEPTIDYLPROLYL ISOMERASE"/>
    <property type="match status" value="1"/>
</dbReference>
<evidence type="ECO:0000256" key="1">
    <source>
        <dbReference type="ARBA" id="ARBA00000971"/>
    </source>
</evidence>
<dbReference type="PROSITE" id="PS50293">
    <property type="entry name" value="TPR_REGION"/>
    <property type="match status" value="1"/>
</dbReference>
<feature type="repeat" description="TPR" evidence="8">
    <location>
        <begin position="355"/>
        <end position="388"/>
    </location>
</feature>
<dbReference type="EC" id="5.2.1.8" evidence="2 7"/>
<dbReference type="RefSeq" id="XP_018018371.1">
    <property type="nucleotide sequence ID" value="XM_018162882.2"/>
</dbReference>
<dbReference type="PROSITE" id="PS50059">
    <property type="entry name" value="FKBP_PPIASE"/>
    <property type="match status" value="2"/>
</dbReference>
<name>A0A6A0GZ38_HYAAZ</name>
<evidence type="ECO:0000313" key="13">
    <source>
        <dbReference type="RefSeq" id="XP_018018371.1"/>
    </source>
</evidence>
<dbReference type="FunFam" id="3.10.50.40:FF:000006">
    <property type="entry name" value="Peptidyl-prolyl cis-trans isomerase"/>
    <property type="match status" value="1"/>
</dbReference>
<dbReference type="InterPro" id="IPR001179">
    <property type="entry name" value="PPIase_FKBP_dom"/>
</dbReference>
<feature type="domain" description="PPIase FKBP-type" evidence="10">
    <location>
        <begin position="49"/>
        <end position="138"/>
    </location>
</feature>
<dbReference type="EMBL" id="JQDR03010907">
    <property type="protein sequence ID" value="KAA0193554.1"/>
    <property type="molecule type" value="Genomic_DNA"/>
</dbReference>
<evidence type="ECO:0000256" key="2">
    <source>
        <dbReference type="ARBA" id="ARBA00013194"/>
    </source>
</evidence>
<evidence type="ECO:0000313" key="11">
    <source>
        <dbReference type="EMBL" id="KAA0193554.1"/>
    </source>
</evidence>
<feature type="region of interest" description="Disordered" evidence="9">
    <location>
        <begin position="1"/>
        <end position="28"/>
    </location>
</feature>
<evidence type="ECO:0000256" key="7">
    <source>
        <dbReference type="PROSITE-ProRule" id="PRU00277"/>
    </source>
</evidence>
<evidence type="ECO:0000259" key="10">
    <source>
        <dbReference type="PROSITE" id="PS50059"/>
    </source>
</evidence>
<evidence type="ECO:0000256" key="9">
    <source>
        <dbReference type="SAM" id="MobiDB-lite"/>
    </source>
</evidence>
<comment type="catalytic activity">
    <reaction evidence="1 7">
        <text>[protein]-peptidylproline (omega=180) = [protein]-peptidylproline (omega=0)</text>
        <dbReference type="Rhea" id="RHEA:16237"/>
        <dbReference type="Rhea" id="RHEA-COMP:10747"/>
        <dbReference type="Rhea" id="RHEA-COMP:10748"/>
        <dbReference type="ChEBI" id="CHEBI:83833"/>
        <dbReference type="ChEBI" id="CHEBI:83834"/>
        <dbReference type="EC" id="5.2.1.8"/>
    </reaction>
</comment>
<evidence type="ECO:0000256" key="6">
    <source>
        <dbReference type="ARBA" id="ARBA00023235"/>
    </source>
</evidence>
<proteinExistence type="predicted"/>
<gene>
    <name evidence="13" type="primary">LOC108674895</name>
    <name evidence="11" type="ORF">HAZT_HAZT000922</name>
</gene>
<dbReference type="Gene3D" id="3.10.50.40">
    <property type="match status" value="2"/>
</dbReference>
<reference evidence="11" key="2">
    <citation type="journal article" date="2018" name="Environ. Sci. Technol.">
        <title>The Toxicogenome of Hyalella azteca: A Model for Sediment Ecotoxicology and Evolutionary Toxicology.</title>
        <authorList>
            <person name="Poynton H.C."/>
            <person name="Hasenbein S."/>
            <person name="Benoit J.B."/>
            <person name="Sepulveda M.S."/>
            <person name="Poelchau M.F."/>
            <person name="Hughes D.S.T."/>
            <person name="Murali S.C."/>
            <person name="Chen S."/>
            <person name="Glastad K.M."/>
            <person name="Goodisman M.A.D."/>
            <person name="Werren J.H."/>
            <person name="Vineis J.H."/>
            <person name="Bowen J.L."/>
            <person name="Friedrich M."/>
            <person name="Jones J."/>
            <person name="Robertson H.M."/>
            <person name="Feyereisen R."/>
            <person name="Mechler-Hickson A."/>
            <person name="Mathers N."/>
            <person name="Lee C.E."/>
            <person name="Colbourne J.K."/>
            <person name="Biales A."/>
            <person name="Johnston J.S."/>
            <person name="Wellborn G.A."/>
            <person name="Rosendale A.J."/>
            <person name="Cridge A.G."/>
            <person name="Munoz-Torres M.C."/>
            <person name="Bain P.A."/>
            <person name="Manny A.R."/>
            <person name="Major K.M."/>
            <person name="Lambert F.N."/>
            <person name="Vulpe C.D."/>
            <person name="Tuck P."/>
            <person name="Blalock B.J."/>
            <person name="Lin Y.Y."/>
            <person name="Smith M.E."/>
            <person name="Ochoa-Acuna H."/>
            <person name="Chen M.M."/>
            <person name="Childers C.P."/>
            <person name="Qu J."/>
            <person name="Dugan S."/>
            <person name="Lee S.L."/>
            <person name="Chao H."/>
            <person name="Dinh H."/>
            <person name="Han Y."/>
            <person name="Doddapaneni H."/>
            <person name="Worley K.C."/>
            <person name="Muzny D.M."/>
            <person name="Gibbs R.A."/>
            <person name="Richards S."/>
        </authorList>
    </citation>
    <scope>NUCLEOTIDE SEQUENCE</scope>
    <source>
        <strain evidence="11">HAZT.00-mixed</strain>
        <tissue evidence="11">Whole organism</tissue>
    </source>
</reference>
<dbReference type="InterPro" id="IPR046357">
    <property type="entry name" value="PPIase_dom_sf"/>
</dbReference>
<evidence type="ECO:0000256" key="3">
    <source>
        <dbReference type="ARBA" id="ARBA00022737"/>
    </source>
</evidence>
<dbReference type="OrthoDB" id="433738at2759"/>
<dbReference type="GO" id="GO:0003755">
    <property type="term" value="F:peptidyl-prolyl cis-trans isomerase activity"/>
    <property type="evidence" value="ECO:0007669"/>
    <property type="project" value="UniProtKB-KW"/>
</dbReference>
<evidence type="ECO:0000256" key="5">
    <source>
        <dbReference type="ARBA" id="ARBA00023110"/>
    </source>
</evidence>
<evidence type="ECO:0000313" key="12">
    <source>
        <dbReference type="Proteomes" id="UP000694843"/>
    </source>
</evidence>
<keyword evidence="12" id="KW-1185">Reference proteome</keyword>
<evidence type="ECO:0000256" key="8">
    <source>
        <dbReference type="PROSITE-ProRule" id="PRU00339"/>
    </source>
</evidence>
<keyword evidence="5 7" id="KW-0697">Rotamase</keyword>
<dbReference type="OMA" id="FGAEGNE"/>